<keyword evidence="2" id="KW-1185">Reference proteome</keyword>
<organism evidence="1 2">
    <name type="scientific">Nitrococcus mobilis Nb-231</name>
    <dbReference type="NCBI Taxonomy" id="314278"/>
    <lineage>
        <taxon>Bacteria</taxon>
        <taxon>Pseudomonadati</taxon>
        <taxon>Pseudomonadota</taxon>
        <taxon>Gammaproteobacteria</taxon>
        <taxon>Chromatiales</taxon>
        <taxon>Ectothiorhodospiraceae</taxon>
        <taxon>Nitrococcus</taxon>
    </lineage>
</organism>
<evidence type="ECO:0000313" key="2">
    <source>
        <dbReference type="Proteomes" id="UP000003374"/>
    </source>
</evidence>
<sequence>MGSGERGTNDKFRPAFQGAYRAVLDLDRQTLAYAGRRL</sequence>
<gene>
    <name evidence="1" type="ORF">NB231_00180</name>
</gene>
<dbReference type="Proteomes" id="UP000003374">
    <property type="component" value="Unassembled WGS sequence"/>
</dbReference>
<name>A4BTJ9_9GAMM</name>
<evidence type="ECO:0000313" key="1">
    <source>
        <dbReference type="EMBL" id="EAR20955.1"/>
    </source>
</evidence>
<dbReference type="AlphaFoldDB" id="A4BTJ9"/>
<accession>A4BTJ9</accession>
<comment type="caution">
    <text evidence="1">The sequence shown here is derived from an EMBL/GenBank/DDBJ whole genome shotgun (WGS) entry which is preliminary data.</text>
</comment>
<proteinExistence type="predicted"/>
<protein>
    <submittedName>
        <fullName evidence="1">Uncharacterized protein</fullName>
    </submittedName>
</protein>
<reference evidence="1 2" key="1">
    <citation type="submission" date="2006-02" db="EMBL/GenBank/DDBJ databases">
        <authorList>
            <person name="Waterbury J."/>
            <person name="Ferriera S."/>
            <person name="Johnson J."/>
            <person name="Kravitz S."/>
            <person name="Halpern A."/>
            <person name="Remington K."/>
            <person name="Beeson K."/>
            <person name="Tran B."/>
            <person name="Rogers Y.-H."/>
            <person name="Friedman R."/>
            <person name="Venter J.C."/>
        </authorList>
    </citation>
    <scope>NUCLEOTIDE SEQUENCE [LARGE SCALE GENOMIC DNA]</scope>
    <source>
        <strain evidence="1 2">Nb-231</strain>
    </source>
</reference>
<dbReference type="HOGENOM" id="CLU_3330667_0_0_6"/>
<dbReference type="EMBL" id="AAOF01000014">
    <property type="protein sequence ID" value="EAR20955.1"/>
    <property type="molecule type" value="Genomic_DNA"/>
</dbReference>